<dbReference type="InterPro" id="IPR012337">
    <property type="entry name" value="RNaseH-like_sf"/>
</dbReference>
<reference evidence="1" key="1">
    <citation type="submission" date="2022-08" db="EMBL/GenBank/DDBJ databases">
        <title>Novel sulphate-reducing endosymbionts in the free-living metamonad Anaeramoeba.</title>
        <authorList>
            <person name="Jerlstrom-Hultqvist J."/>
            <person name="Cepicka I."/>
            <person name="Gallot-Lavallee L."/>
            <person name="Salas-Leiva D."/>
            <person name="Curtis B.A."/>
            <person name="Zahonova K."/>
            <person name="Pipaliya S."/>
            <person name="Dacks J."/>
            <person name="Roger A.J."/>
        </authorList>
    </citation>
    <scope>NUCLEOTIDE SEQUENCE</scope>
    <source>
        <strain evidence="1">Busselton2</strain>
    </source>
</reference>
<protein>
    <recommendedName>
        <fullName evidence="3">Transposase</fullName>
    </recommendedName>
</protein>
<name>A0AAV7ZZD0_9EUKA</name>
<dbReference type="Proteomes" id="UP001146793">
    <property type="component" value="Unassembled WGS sequence"/>
</dbReference>
<organism evidence="1 2">
    <name type="scientific">Anaeramoeba flamelloides</name>
    <dbReference type="NCBI Taxonomy" id="1746091"/>
    <lineage>
        <taxon>Eukaryota</taxon>
        <taxon>Metamonada</taxon>
        <taxon>Anaeramoebidae</taxon>
        <taxon>Anaeramoeba</taxon>
    </lineage>
</organism>
<comment type="caution">
    <text evidence="1">The sequence shown here is derived from an EMBL/GenBank/DDBJ whole genome shotgun (WGS) entry which is preliminary data.</text>
</comment>
<evidence type="ECO:0000313" key="2">
    <source>
        <dbReference type="Proteomes" id="UP001146793"/>
    </source>
</evidence>
<gene>
    <name evidence="1" type="ORF">M0812_11171</name>
</gene>
<evidence type="ECO:0000313" key="1">
    <source>
        <dbReference type="EMBL" id="KAJ3445299.1"/>
    </source>
</evidence>
<evidence type="ECO:0008006" key="3">
    <source>
        <dbReference type="Google" id="ProtNLM"/>
    </source>
</evidence>
<dbReference type="AlphaFoldDB" id="A0AAV7ZZD0"/>
<proteinExistence type="predicted"/>
<sequence length="153" mass="18094">MPLHCKKLLEETLLEYEIDWQQITNFVTDGARACVSLGRRLNEQYAIQHTLCAAHLLHLISQKLMESFPNINGLCKLMEFKNDNSEKDTLNRWRNIETWLFKMSGKDYAKIINLSVNSGTMGKIMDFLNKIRRYKPRWEDANRIIYTHFLLMP</sequence>
<accession>A0AAV7ZZD0</accession>
<dbReference type="SUPFAM" id="SSF53098">
    <property type="entry name" value="Ribonuclease H-like"/>
    <property type="match status" value="1"/>
</dbReference>
<dbReference type="EMBL" id="JANTQA010000023">
    <property type="protein sequence ID" value="KAJ3445299.1"/>
    <property type="molecule type" value="Genomic_DNA"/>
</dbReference>